<feature type="domain" description="F-box" evidence="1">
    <location>
        <begin position="1"/>
        <end position="47"/>
    </location>
</feature>
<comment type="caution">
    <text evidence="2">The sequence shown here is derived from an EMBL/GenBank/DDBJ whole genome shotgun (WGS) entry which is preliminary data.</text>
</comment>
<dbReference type="PROSITE" id="PS50181">
    <property type="entry name" value="FBOX"/>
    <property type="match status" value="1"/>
</dbReference>
<dbReference type="OrthoDB" id="3211970at2759"/>
<sequence>MSSLIELPDDVLLNMIKFVAPPDIFSVRKTCKRLRAFTLDRHIWTAAYKCSEDKFMPPVVLDSQTVSNLERALLRSYQLNTLWTTPSAKPVCKHVWSIDSAASRGSFDGMAIYQSRYLVGWNLEQIVVFDLQTMQKVFAYNAPQDEYFRFLDSALDWSGIVDNRLLLSILDFGHSGGAVIAQDQSVRGCLC</sequence>
<dbReference type="InterPro" id="IPR001810">
    <property type="entry name" value="F-box_dom"/>
</dbReference>
<name>A0A9P5PC74_9AGAR</name>
<dbReference type="SMART" id="SM00256">
    <property type="entry name" value="FBOX"/>
    <property type="match status" value="1"/>
</dbReference>
<dbReference type="InterPro" id="IPR036047">
    <property type="entry name" value="F-box-like_dom_sf"/>
</dbReference>
<evidence type="ECO:0000313" key="3">
    <source>
        <dbReference type="Proteomes" id="UP000772434"/>
    </source>
</evidence>
<dbReference type="Pfam" id="PF12937">
    <property type="entry name" value="F-box-like"/>
    <property type="match status" value="1"/>
</dbReference>
<protein>
    <recommendedName>
        <fullName evidence="1">F-box domain-containing protein</fullName>
    </recommendedName>
</protein>
<dbReference type="Gene3D" id="1.20.1280.50">
    <property type="match status" value="1"/>
</dbReference>
<proteinExistence type="predicted"/>
<dbReference type="AlphaFoldDB" id="A0A9P5PC74"/>
<reference evidence="2" key="1">
    <citation type="submission" date="2020-11" db="EMBL/GenBank/DDBJ databases">
        <authorList>
            <consortium name="DOE Joint Genome Institute"/>
            <person name="Ahrendt S."/>
            <person name="Riley R."/>
            <person name="Andreopoulos W."/>
            <person name="Labutti K."/>
            <person name="Pangilinan J."/>
            <person name="Ruiz-Duenas F.J."/>
            <person name="Barrasa J.M."/>
            <person name="Sanchez-Garcia M."/>
            <person name="Camarero S."/>
            <person name="Miyauchi S."/>
            <person name="Serrano A."/>
            <person name="Linde D."/>
            <person name="Babiker R."/>
            <person name="Drula E."/>
            <person name="Ayuso-Fernandez I."/>
            <person name="Pacheco R."/>
            <person name="Padilla G."/>
            <person name="Ferreira P."/>
            <person name="Barriuso J."/>
            <person name="Kellner H."/>
            <person name="Castanera R."/>
            <person name="Alfaro M."/>
            <person name="Ramirez L."/>
            <person name="Pisabarro A.G."/>
            <person name="Kuo A."/>
            <person name="Tritt A."/>
            <person name="Lipzen A."/>
            <person name="He G."/>
            <person name="Yan M."/>
            <person name="Ng V."/>
            <person name="Cullen D."/>
            <person name="Martin F."/>
            <person name="Rosso M.-N."/>
            <person name="Henrissat B."/>
            <person name="Hibbett D."/>
            <person name="Martinez A.T."/>
            <person name="Grigoriev I.V."/>
        </authorList>
    </citation>
    <scope>NUCLEOTIDE SEQUENCE</scope>
    <source>
        <strain evidence="2">AH 40177</strain>
    </source>
</reference>
<organism evidence="2 3">
    <name type="scientific">Rhodocollybia butyracea</name>
    <dbReference type="NCBI Taxonomy" id="206335"/>
    <lineage>
        <taxon>Eukaryota</taxon>
        <taxon>Fungi</taxon>
        <taxon>Dikarya</taxon>
        <taxon>Basidiomycota</taxon>
        <taxon>Agaricomycotina</taxon>
        <taxon>Agaricomycetes</taxon>
        <taxon>Agaricomycetidae</taxon>
        <taxon>Agaricales</taxon>
        <taxon>Marasmiineae</taxon>
        <taxon>Omphalotaceae</taxon>
        <taxon>Rhodocollybia</taxon>
    </lineage>
</organism>
<keyword evidence="3" id="KW-1185">Reference proteome</keyword>
<dbReference type="Proteomes" id="UP000772434">
    <property type="component" value="Unassembled WGS sequence"/>
</dbReference>
<dbReference type="EMBL" id="JADNRY010000211">
    <property type="protein sequence ID" value="KAF9061178.1"/>
    <property type="molecule type" value="Genomic_DNA"/>
</dbReference>
<evidence type="ECO:0000313" key="2">
    <source>
        <dbReference type="EMBL" id="KAF9061178.1"/>
    </source>
</evidence>
<accession>A0A9P5PC74</accession>
<evidence type="ECO:0000259" key="1">
    <source>
        <dbReference type="PROSITE" id="PS50181"/>
    </source>
</evidence>
<dbReference type="SUPFAM" id="SSF81383">
    <property type="entry name" value="F-box domain"/>
    <property type="match status" value="1"/>
</dbReference>
<gene>
    <name evidence="2" type="ORF">BDP27DRAFT_375589</name>
</gene>